<protein>
    <submittedName>
        <fullName evidence="1">Uncharacterized protein</fullName>
    </submittedName>
</protein>
<organism evidence="1 2">
    <name type="scientific">Streptomyces gancidicus BKS 13-15</name>
    <dbReference type="NCBI Taxonomy" id="1284664"/>
    <lineage>
        <taxon>Bacteria</taxon>
        <taxon>Bacillati</taxon>
        <taxon>Actinomycetota</taxon>
        <taxon>Actinomycetes</taxon>
        <taxon>Kitasatosporales</taxon>
        <taxon>Streptomycetaceae</taxon>
        <taxon>Streptomyces</taxon>
        <taxon>Streptomyces pseudogriseolus group</taxon>
    </lineage>
</organism>
<dbReference type="EMBL" id="AOHP01000005">
    <property type="protein sequence ID" value="EMF31018.1"/>
    <property type="molecule type" value="Genomic_DNA"/>
</dbReference>
<proteinExistence type="predicted"/>
<dbReference type="AlphaFoldDB" id="M3D3Q2"/>
<sequence>MGLYELQLKRDPFLNMMQAWINDRPLPVAEMPGFTDRWLERLLCTVVEIRSANEVPPDANFAVGAIPLRATIEVHHTTYEDARQAGSLTRPATAVATLHLWIAFNATGSGLSIMPAAAEINGTQLDVSALPVDPLTVPWPKELTVAAATLRVEGSLIVIRVATSVGTSLSGPVIDRTAGADWAQLLGGDLLAEQVTSGLAAQLDELVAVDKRYKLEEAVTGSWMWPIGSNIYASGVIERSRACLTTDVDVTVQVGVTFEPQPAEGTALVKMRISWELSAWDEAVCAAQALMATVAASFLPFVGPLMAGLGRVAGWSSFIFLPMVFGDIAAEKVKSITPPDDTRKISEGDDYVEWQRTMSLGPRTSDSNVVFSIQSADVDFAGLTSRGSLRSTPLPRELIGYPSPAMWKTNADCKSRQVSQNYTPASVTLQHTTWVPLALLPPFVRTDPPEAWEPRIVPTATGVEIFVPRSTRVGTHLALWVHTASGLRWIDLGIVPAKPEPLTSAEIAAALNPCLALQKHHLGKQYKWLVDPPKKTYGHKLLREWALAGKDLGAGSAIDVMAIGPGGRERLISTLDPIESQMSFQVLTEADEELELRTDREGHSGLLMAQRWITPWARVPITSGPASLAVSNGLIEVQTRDGGKLLADLTGRVLAAHDGPIDNYSPADNREHDLRHLRSRRAGPTTIVAVDEHDLVIGKAGPLHTIGSLKLPQR</sequence>
<reference evidence="1 2" key="1">
    <citation type="journal article" date="2013" name="Genome Announc.">
        <title>Draft Genome Sequence of Streptomyces gancidicus Strain BKS 13-15.</title>
        <authorList>
            <person name="Kumar S."/>
            <person name="Kaur N."/>
            <person name="Singh N.K."/>
            <person name="Raghava G.P."/>
            <person name="Mayilraj S."/>
        </authorList>
    </citation>
    <scope>NUCLEOTIDE SEQUENCE [LARGE SCALE GENOMIC DNA]</scope>
    <source>
        <strain evidence="1 2">BKS 13-15</strain>
    </source>
</reference>
<keyword evidence="2" id="KW-1185">Reference proteome</keyword>
<gene>
    <name evidence="1" type="ORF">H114_00853</name>
</gene>
<evidence type="ECO:0000313" key="1">
    <source>
        <dbReference type="EMBL" id="EMF31018.1"/>
    </source>
</evidence>
<name>M3D3Q2_STREZ</name>
<evidence type="ECO:0000313" key="2">
    <source>
        <dbReference type="Proteomes" id="UP000011732"/>
    </source>
</evidence>
<dbReference type="PATRIC" id="fig|1284664.3.peg.173"/>
<accession>M3D3Q2</accession>
<comment type="caution">
    <text evidence="1">The sequence shown here is derived from an EMBL/GenBank/DDBJ whole genome shotgun (WGS) entry which is preliminary data.</text>
</comment>
<dbReference type="RefSeq" id="WP_006129737.1">
    <property type="nucleotide sequence ID" value="NZ_AOHP01000005.1"/>
</dbReference>
<dbReference type="Proteomes" id="UP000011732">
    <property type="component" value="Unassembled WGS sequence"/>
</dbReference>